<dbReference type="InParanoid" id="A0A251TWE4"/>
<keyword evidence="2" id="KW-1185">Reference proteome</keyword>
<proteinExistence type="predicted"/>
<accession>A0A251TWE4</accession>
<dbReference type="EMBL" id="CM007898">
    <property type="protein sequence ID" value="OTG14906.1"/>
    <property type="molecule type" value="Genomic_DNA"/>
</dbReference>
<protein>
    <submittedName>
        <fullName evidence="1">Uncharacterized protein</fullName>
    </submittedName>
</protein>
<name>A0A251TWE4_HELAN</name>
<reference evidence="2" key="1">
    <citation type="journal article" date="2017" name="Nature">
        <title>The sunflower genome provides insights into oil metabolism, flowering and Asterid evolution.</title>
        <authorList>
            <person name="Badouin H."/>
            <person name="Gouzy J."/>
            <person name="Grassa C.J."/>
            <person name="Murat F."/>
            <person name="Staton S.E."/>
            <person name="Cottret L."/>
            <person name="Lelandais-Briere C."/>
            <person name="Owens G.L."/>
            <person name="Carrere S."/>
            <person name="Mayjonade B."/>
            <person name="Legrand L."/>
            <person name="Gill N."/>
            <person name="Kane N.C."/>
            <person name="Bowers J.E."/>
            <person name="Hubner S."/>
            <person name="Bellec A."/>
            <person name="Berard A."/>
            <person name="Berges H."/>
            <person name="Blanchet N."/>
            <person name="Boniface M.C."/>
            <person name="Brunel D."/>
            <person name="Catrice O."/>
            <person name="Chaidir N."/>
            <person name="Claudel C."/>
            <person name="Donnadieu C."/>
            <person name="Faraut T."/>
            <person name="Fievet G."/>
            <person name="Helmstetter N."/>
            <person name="King M."/>
            <person name="Knapp S.J."/>
            <person name="Lai Z."/>
            <person name="Le Paslier M.C."/>
            <person name="Lippi Y."/>
            <person name="Lorenzon L."/>
            <person name="Mandel J.R."/>
            <person name="Marage G."/>
            <person name="Marchand G."/>
            <person name="Marquand E."/>
            <person name="Bret-Mestries E."/>
            <person name="Morien E."/>
            <person name="Nambeesan S."/>
            <person name="Nguyen T."/>
            <person name="Pegot-Espagnet P."/>
            <person name="Pouilly N."/>
            <person name="Raftis F."/>
            <person name="Sallet E."/>
            <person name="Schiex T."/>
            <person name="Thomas J."/>
            <person name="Vandecasteele C."/>
            <person name="Vares D."/>
            <person name="Vear F."/>
            <person name="Vautrin S."/>
            <person name="Crespi M."/>
            <person name="Mangin B."/>
            <person name="Burke J.M."/>
            <person name="Salse J."/>
            <person name="Munos S."/>
            <person name="Vincourt P."/>
            <person name="Rieseberg L.H."/>
            <person name="Langlade N.B."/>
        </authorList>
    </citation>
    <scope>NUCLEOTIDE SEQUENCE [LARGE SCALE GENOMIC DNA]</scope>
    <source>
        <strain evidence="2">cv. SF193</strain>
    </source>
</reference>
<sequence length="54" mass="6283">MKPPAIRSADCESASLFFWFRRIDLHTMKPPAIRSADCESASLFFWFRGTNLIF</sequence>
<dbReference type="AlphaFoldDB" id="A0A251TWE4"/>
<evidence type="ECO:0000313" key="1">
    <source>
        <dbReference type="EMBL" id="OTG14906.1"/>
    </source>
</evidence>
<gene>
    <name evidence="1" type="ORF">HannXRQ_Chr09g0254561</name>
</gene>
<evidence type="ECO:0000313" key="2">
    <source>
        <dbReference type="Proteomes" id="UP000215914"/>
    </source>
</evidence>
<dbReference type="Proteomes" id="UP000215914">
    <property type="component" value="Chromosome 9"/>
</dbReference>
<organism evidence="1 2">
    <name type="scientific">Helianthus annuus</name>
    <name type="common">Common sunflower</name>
    <dbReference type="NCBI Taxonomy" id="4232"/>
    <lineage>
        <taxon>Eukaryota</taxon>
        <taxon>Viridiplantae</taxon>
        <taxon>Streptophyta</taxon>
        <taxon>Embryophyta</taxon>
        <taxon>Tracheophyta</taxon>
        <taxon>Spermatophyta</taxon>
        <taxon>Magnoliopsida</taxon>
        <taxon>eudicotyledons</taxon>
        <taxon>Gunneridae</taxon>
        <taxon>Pentapetalae</taxon>
        <taxon>asterids</taxon>
        <taxon>campanulids</taxon>
        <taxon>Asterales</taxon>
        <taxon>Asteraceae</taxon>
        <taxon>Asteroideae</taxon>
        <taxon>Heliantheae alliance</taxon>
        <taxon>Heliantheae</taxon>
        <taxon>Helianthus</taxon>
    </lineage>
</organism>